<feature type="region of interest" description="Disordered" evidence="4">
    <location>
        <begin position="455"/>
        <end position="517"/>
    </location>
</feature>
<dbReference type="eggNOG" id="ENOG502QT6H">
    <property type="taxonomic scope" value="Eukaryota"/>
</dbReference>
<dbReference type="SUPFAM" id="SSF53623">
    <property type="entry name" value="MurD-like peptide ligases, catalytic domain"/>
    <property type="match status" value="1"/>
</dbReference>
<dbReference type="InterPro" id="IPR036615">
    <property type="entry name" value="Mur_ligase_C_dom_sf"/>
</dbReference>
<feature type="compositionally biased region" description="Basic residues" evidence="4">
    <location>
        <begin position="487"/>
        <end position="517"/>
    </location>
</feature>
<reference evidence="6 7" key="1">
    <citation type="journal article" date="2009" name="Science">
        <title>Green evolution and dynamic adaptations revealed by genomes of the marine picoeukaryotes Micromonas.</title>
        <authorList>
            <person name="Worden A.Z."/>
            <person name="Lee J.H."/>
            <person name="Mock T."/>
            <person name="Rouze P."/>
            <person name="Simmons M.P."/>
            <person name="Aerts A.L."/>
            <person name="Allen A.E."/>
            <person name="Cuvelier M.L."/>
            <person name="Derelle E."/>
            <person name="Everett M.V."/>
            <person name="Foulon E."/>
            <person name="Grimwood J."/>
            <person name="Gundlach H."/>
            <person name="Henrissat B."/>
            <person name="Napoli C."/>
            <person name="McDonald S.M."/>
            <person name="Parker M.S."/>
            <person name="Rombauts S."/>
            <person name="Salamov A."/>
            <person name="Von Dassow P."/>
            <person name="Badger J.H."/>
            <person name="Coutinho P.M."/>
            <person name="Demir E."/>
            <person name="Dubchak I."/>
            <person name="Gentemann C."/>
            <person name="Eikrem W."/>
            <person name="Gready J.E."/>
            <person name="John U."/>
            <person name="Lanier W."/>
            <person name="Lindquist E.A."/>
            <person name="Lucas S."/>
            <person name="Mayer K.F."/>
            <person name="Moreau H."/>
            <person name="Not F."/>
            <person name="Otillar R."/>
            <person name="Panaud O."/>
            <person name="Pangilinan J."/>
            <person name="Paulsen I."/>
            <person name="Piegu B."/>
            <person name="Poliakov A."/>
            <person name="Robbens S."/>
            <person name="Schmutz J."/>
            <person name="Toulza E."/>
            <person name="Wyss T."/>
            <person name="Zelensky A."/>
            <person name="Zhou K."/>
            <person name="Armbrust E.V."/>
            <person name="Bhattacharya D."/>
            <person name="Goodenough U.W."/>
            <person name="Van de Peer Y."/>
            <person name="Grigoriev I.V."/>
        </authorList>
    </citation>
    <scope>NUCLEOTIDE SEQUENCE [LARGE SCALE GENOMIC DNA]</scope>
    <source>
        <strain evidence="6 7">CCMP1545</strain>
    </source>
</reference>
<dbReference type="PANTHER" id="PTHR43024:SF1">
    <property type="entry name" value="UDP-N-ACETYLMURAMOYL-TRIPEPTIDE--D-ALANYL-D-ALANINE LIGASE"/>
    <property type="match status" value="1"/>
</dbReference>
<evidence type="ECO:0000259" key="5">
    <source>
        <dbReference type="Pfam" id="PF08245"/>
    </source>
</evidence>
<evidence type="ECO:0000256" key="1">
    <source>
        <dbReference type="ARBA" id="ARBA00022598"/>
    </source>
</evidence>
<dbReference type="GeneID" id="9690174"/>
<dbReference type="RefSeq" id="XP_003064733.1">
    <property type="nucleotide sequence ID" value="XM_003064687.1"/>
</dbReference>
<evidence type="ECO:0000256" key="3">
    <source>
        <dbReference type="ARBA" id="ARBA00022840"/>
    </source>
</evidence>
<dbReference type="OMA" id="LYGEHHV"/>
<dbReference type="GO" id="GO:0016881">
    <property type="term" value="F:acid-amino acid ligase activity"/>
    <property type="evidence" value="ECO:0007669"/>
    <property type="project" value="InterPro"/>
</dbReference>
<dbReference type="PANTHER" id="PTHR43024">
    <property type="entry name" value="UDP-N-ACETYLMURAMOYL-TRIPEPTIDE--D-ALANYL-D-ALANINE LIGASE"/>
    <property type="match status" value="1"/>
</dbReference>
<feature type="compositionally biased region" description="Low complexity" evidence="4">
    <location>
        <begin position="65"/>
        <end position="75"/>
    </location>
</feature>
<keyword evidence="7" id="KW-1185">Reference proteome</keyword>
<organism evidence="7">
    <name type="scientific">Micromonas pusilla (strain CCMP1545)</name>
    <name type="common">Picoplanktonic green alga</name>
    <dbReference type="NCBI Taxonomy" id="564608"/>
    <lineage>
        <taxon>Eukaryota</taxon>
        <taxon>Viridiplantae</taxon>
        <taxon>Chlorophyta</taxon>
        <taxon>Mamiellophyceae</taxon>
        <taxon>Mamiellales</taxon>
        <taxon>Mamiellaceae</taxon>
        <taxon>Micromonas</taxon>
    </lineage>
</organism>
<evidence type="ECO:0000256" key="2">
    <source>
        <dbReference type="ARBA" id="ARBA00022741"/>
    </source>
</evidence>
<feature type="region of interest" description="Disordered" evidence="4">
    <location>
        <begin position="28"/>
        <end position="77"/>
    </location>
</feature>
<keyword evidence="2" id="KW-0547">Nucleotide-binding</keyword>
<dbReference type="InterPro" id="IPR036565">
    <property type="entry name" value="Mur-like_cat_sf"/>
</dbReference>
<dbReference type="STRING" id="564608.C1NA57"/>
<dbReference type="OrthoDB" id="2020781at2759"/>
<dbReference type="InterPro" id="IPR035911">
    <property type="entry name" value="MurE/MurF_N"/>
</dbReference>
<keyword evidence="3" id="KW-0067">ATP-binding</keyword>
<feature type="compositionally biased region" description="Basic and acidic residues" evidence="4">
    <location>
        <begin position="40"/>
        <end position="56"/>
    </location>
</feature>
<protein>
    <submittedName>
        <fullName evidence="6">Predicted protein</fullName>
    </submittedName>
</protein>
<sequence>MAAARCSTLPAPASWLRRLVRTRAARLGAPDRAHARRDVRRAATDADATRSRRDDDGVGTDDAADATTPPWTTDASGGVVFTASDIASATGGTLVRDAAAGSVTTDTRDVAGGKWFLALVGETRDAHEEFVNDELQNTECVGVISSRPPPGSWRKGYVQTACDPTTALQRLASDVRDRFPPDVVVVGVTGSVGKTTTRALTARALASLGVVHQTSGNFNNHVGLPLTLLKTPPDVRACVLELGMSALGEISTLAKIARPTVRLVTRVAPAHLSGVGGDIRGVARAKAEMFDGASAGDVCVVNADDEHVAGMTIPDGVRVVTFGAAAAAAAGGTERDGGGGGRPPDVSYDDVVSRALKGLSFTLRAAASDEKVAVSLPAPGAHMASNAAAACACAVAAGVSLEDAAKGVEAFESDDAARLRVVETPGSKLTIVDDAYNASPASVLAALRVMKDAMDQDQEYEEEEEKFEAKEKQEKEEPKAESEAKSKSKAKAKAKSKSKPKPQMKKPTKPRPPKVKKTKTFVLLGDMLELGEASKQHHEDVIEACLDAGFDKIGLAGPEFVEALRVFFPKRNVQSVVIAKDVEDLWDIIEGTQIIGPNARVLVKGSRGMKMDYIVDRLRSREGA</sequence>
<dbReference type="Gene3D" id="3.40.1190.10">
    <property type="entry name" value="Mur-like, catalytic domain"/>
    <property type="match status" value="1"/>
</dbReference>
<dbReference type="EMBL" id="GG663752">
    <property type="protein sequence ID" value="EEH51067.1"/>
    <property type="molecule type" value="Genomic_DNA"/>
</dbReference>
<keyword evidence="1" id="KW-0436">Ligase</keyword>
<dbReference type="SUPFAM" id="SSF63418">
    <property type="entry name" value="MurE/MurF N-terminal domain"/>
    <property type="match status" value="1"/>
</dbReference>
<dbReference type="SUPFAM" id="SSF53244">
    <property type="entry name" value="MurD-like peptide ligases, peptide-binding domain"/>
    <property type="match status" value="1"/>
</dbReference>
<dbReference type="Gene3D" id="3.90.190.20">
    <property type="entry name" value="Mur ligase, C-terminal domain"/>
    <property type="match status" value="1"/>
</dbReference>
<dbReference type="KEGG" id="mpp:MICPUCDRAFT_54770"/>
<dbReference type="Gene3D" id="3.40.1390.10">
    <property type="entry name" value="MurE/MurF, N-terminal domain"/>
    <property type="match status" value="1"/>
</dbReference>
<feature type="domain" description="Mur ligase central" evidence="5">
    <location>
        <begin position="188"/>
        <end position="394"/>
    </location>
</feature>
<accession>C1NA57</accession>
<dbReference type="AlphaFoldDB" id="C1NA57"/>
<evidence type="ECO:0000313" key="7">
    <source>
        <dbReference type="Proteomes" id="UP000001876"/>
    </source>
</evidence>
<gene>
    <name evidence="6" type="ORF">MICPUCDRAFT_54770</name>
</gene>
<evidence type="ECO:0000313" key="6">
    <source>
        <dbReference type="EMBL" id="EEH51067.1"/>
    </source>
</evidence>
<proteinExistence type="predicted"/>
<feature type="compositionally biased region" description="Basic and acidic residues" evidence="4">
    <location>
        <begin position="467"/>
        <end position="486"/>
    </location>
</feature>
<dbReference type="InterPro" id="IPR051046">
    <property type="entry name" value="MurCDEF_CellWall_CoF430Synth"/>
</dbReference>
<dbReference type="GO" id="GO:0005524">
    <property type="term" value="F:ATP binding"/>
    <property type="evidence" value="ECO:0007669"/>
    <property type="project" value="UniProtKB-KW"/>
</dbReference>
<dbReference type="Proteomes" id="UP000001876">
    <property type="component" value="Unassembled WGS sequence"/>
</dbReference>
<feature type="compositionally biased region" description="Acidic residues" evidence="4">
    <location>
        <begin position="455"/>
        <end position="466"/>
    </location>
</feature>
<name>C1NA57_MICPC</name>
<dbReference type="InterPro" id="IPR013221">
    <property type="entry name" value="Mur_ligase_cen"/>
</dbReference>
<dbReference type="Pfam" id="PF08245">
    <property type="entry name" value="Mur_ligase_M"/>
    <property type="match status" value="1"/>
</dbReference>
<evidence type="ECO:0000256" key="4">
    <source>
        <dbReference type="SAM" id="MobiDB-lite"/>
    </source>
</evidence>